<dbReference type="AlphaFoldDB" id="A0A250VQ42"/>
<dbReference type="InterPro" id="IPR023393">
    <property type="entry name" value="START-like_dom_sf"/>
</dbReference>
<gene>
    <name evidence="1" type="ORF">SO3561_07832</name>
</gene>
<protein>
    <submittedName>
        <fullName evidence="1">MxaD family protein</fullName>
    </submittedName>
</protein>
<organism evidence="1 2">
    <name type="scientific">Streptomyces olivochromogenes</name>
    <dbReference type="NCBI Taxonomy" id="1963"/>
    <lineage>
        <taxon>Bacteria</taxon>
        <taxon>Bacillati</taxon>
        <taxon>Actinomycetota</taxon>
        <taxon>Actinomycetes</taxon>
        <taxon>Kitasatosporales</taxon>
        <taxon>Streptomycetaceae</taxon>
        <taxon>Streptomyces</taxon>
    </lineage>
</organism>
<dbReference type="EMBL" id="BDQI01000024">
    <property type="protein sequence ID" value="GAX56265.1"/>
    <property type="molecule type" value="Genomic_DNA"/>
</dbReference>
<evidence type="ECO:0000313" key="2">
    <source>
        <dbReference type="Proteomes" id="UP000217446"/>
    </source>
</evidence>
<comment type="caution">
    <text evidence="1">The sequence shown here is derived from an EMBL/GenBank/DDBJ whole genome shotgun (WGS) entry which is preliminary data.</text>
</comment>
<dbReference type="RefSeq" id="WP_425275264.1">
    <property type="nucleotide sequence ID" value="NZ_BDQI01000024.1"/>
</dbReference>
<sequence length="58" mass="6026">MTDCVSTLRVHAVSGDATVSEIQWSGRFVPTDASEADVVALVTGIYGDGLEALSRALS</sequence>
<accession>A0A250VQ42</accession>
<dbReference type="Gene3D" id="3.30.530.20">
    <property type="match status" value="1"/>
</dbReference>
<reference evidence="2" key="1">
    <citation type="submission" date="2017-05" db="EMBL/GenBank/DDBJ databases">
        <title>Streptomyces olivochromogenes NBRC 3561 whole genome shotgun sequence.</title>
        <authorList>
            <person name="Dohra H."/>
            <person name="Kodani S."/>
        </authorList>
    </citation>
    <scope>NUCLEOTIDE SEQUENCE [LARGE SCALE GENOMIC DNA]</scope>
    <source>
        <strain evidence="2">NBRC 3561</strain>
    </source>
</reference>
<name>A0A250VQ42_STROL</name>
<evidence type="ECO:0000313" key="1">
    <source>
        <dbReference type="EMBL" id="GAX56265.1"/>
    </source>
</evidence>
<keyword evidence="2" id="KW-1185">Reference proteome</keyword>
<dbReference type="Proteomes" id="UP000217446">
    <property type="component" value="Unassembled WGS sequence"/>
</dbReference>
<proteinExistence type="predicted"/>